<feature type="compositionally biased region" description="Basic and acidic residues" evidence="1">
    <location>
        <begin position="151"/>
        <end position="163"/>
    </location>
</feature>
<feature type="region of interest" description="Disordered" evidence="1">
    <location>
        <begin position="491"/>
        <end position="516"/>
    </location>
</feature>
<dbReference type="PANTHER" id="PTHR36167:SF3">
    <property type="entry name" value="C2H2 FINGER DOMAIN TRANSCRIPTION FACTOR (EUROFUNG)-RELATED"/>
    <property type="match status" value="1"/>
</dbReference>
<sequence>MMAGSETSSPTDFAFGPPALASGDAAFTCTPYKPEPLKPTFASPTGVSPSTGSFTPAANAAPGHSYFPDSYNYGVSSASSFSSASGSAAGGSFSSVDNLPGISKNFVRPNLADTRRPATAGGALQSRSPYSNFMMSKKNSVSGSVSQDAQKLGERGDMRKPEGTIEEGNEMLGLGGSTEEDGDGQGSQNVSPENENTVNPQLLPTNRRSSAPQYNIPGSNWGQFPPSSSHDAANSSLGLPSAPAHMPMGYLQQQQAAHHSLNSQNRPPAFAGRPQTSDGLPSYTNYHGAVTLPSAQSIARQIPGMTDTSSFFHHSSGSAHLPFKDDRHFPSTNFPGDRAFTFDPLRSSLPPSFPGQIRASYAPPPPVPTAGSDSGGSSNNTNSTADQMQFMSLSTGPGQKKRPRRRYEEIERLYPCGWNGCEKSYGTLNHLNAHVMTQKHGEKRLPAEFKEMRKAWRKKKREHASAQASSQYMTNAAAWQQNYQRLSFASTTSAPDSDWDRRESSTSTLSVSTDGRPSFSYPTNYSWGVPPQGMPFQAGMMSVDSRPSTSSSNVSSVSMDGRFISNQPASASASAMSMGPPTYLYLSGPPSLPGGVVPRHPSAPQHLPMPPPNPVDGFRPADGDHPTPTVGNPFPIGPSGAGVVAGAGAGTGAAGQAGKALNFSTLTSPMEGSSGDFGSQFAFTR</sequence>
<feature type="region of interest" description="Disordered" evidence="1">
    <location>
        <begin position="107"/>
        <end position="281"/>
    </location>
</feature>
<feature type="region of interest" description="Disordered" evidence="1">
    <location>
        <begin position="345"/>
        <end position="384"/>
    </location>
</feature>
<dbReference type="Proteomes" id="UP000002149">
    <property type="component" value="Chromosome 6"/>
</dbReference>
<evidence type="ECO:0000256" key="1">
    <source>
        <dbReference type="SAM" id="MobiDB-lite"/>
    </source>
</evidence>
<dbReference type="GeneID" id="3258496"/>
<dbReference type="InterPro" id="IPR013087">
    <property type="entry name" value="Znf_C2H2_type"/>
</dbReference>
<reference evidence="3 4" key="1">
    <citation type="journal article" date="2005" name="Science">
        <title>The genome of the basidiomycetous yeast and human pathogen Cryptococcus neoformans.</title>
        <authorList>
            <person name="Loftus B.J."/>
            <person name="Fung E."/>
            <person name="Roncaglia P."/>
            <person name="Rowley D."/>
            <person name="Amedeo P."/>
            <person name="Bruno D."/>
            <person name="Vamathevan J."/>
            <person name="Miranda M."/>
            <person name="Anderson I.J."/>
            <person name="Fraser J.A."/>
            <person name="Allen J.E."/>
            <person name="Bosdet I.E."/>
            <person name="Brent M.R."/>
            <person name="Chiu R."/>
            <person name="Doering T.L."/>
            <person name="Donlin M.J."/>
            <person name="D'Souza C.A."/>
            <person name="Fox D.S."/>
            <person name="Grinberg V."/>
            <person name="Fu J."/>
            <person name="Fukushima M."/>
            <person name="Haas B.J."/>
            <person name="Huang J.C."/>
            <person name="Janbon G."/>
            <person name="Jones S.J."/>
            <person name="Koo H.L."/>
            <person name="Krzywinski M.I."/>
            <person name="Kwon-Chung J.K."/>
            <person name="Lengeler K.B."/>
            <person name="Maiti R."/>
            <person name="Marra M.A."/>
            <person name="Marra R.E."/>
            <person name="Mathewson C.A."/>
            <person name="Mitchell T.G."/>
            <person name="Pertea M."/>
            <person name="Riggs F.R."/>
            <person name="Salzberg S.L."/>
            <person name="Schein J.E."/>
            <person name="Shvartsbeyn A."/>
            <person name="Shin H."/>
            <person name="Shumway M."/>
            <person name="Specht C.A."/>
            <person name="Suh B.B."/>
            <person name="Tenney A."/>
            <person name="Utterback T.R."/>
            <person name="Wickes B.L."/>
            <person name="Wortman J.R."/>
            <person name="Wye N.H."/>
            <person name="Kronstad J.W."/>
            <person name="Lodge J.K."/>
            <person name="Heitman J."/>
            <person name="Davis R.W."/>
            <person name="Fraser C.M."/>
            <person name="Hyman R.W."/>
        </authorList>
    </citation>
    <scope>NUCLEOTIDE SEQUENCE [LARGE SCALE GENOMIC DNA]</scope>
    <source>
        <strain evidence="4">JEC21 / ATCC MYA-565</strain>
    </source>
</reference>
<proteinExistence type="predicted"/>
<dbReference type="GO" id="GO:0006355">
    <property type="term" value="P:regulation of DNA-templated transcription"/>
    <property type="evidence" value="ECO:0007669"/>
    <property type="project" value="InterPro"/>
</dbReference>
<dbReference type="HOGENOM" id="CLU_402786_0_0_1"/>
<gene>
    <name evidence="3" type="ordered locus">CNF00370</name>
</gene>
<dbReference type="eggNOG" id="ENOG502S48N">
    <property type="taxonomic scope" value="Eukaryota"/>
</dbReference>
<feature type="compositionally biased region" description="Polar residues" evidence="1">
    <location>
        <begin position="251"/>
        <end position="266"/>
    </location>
</feature>
<dbReference type="PaxDb" id="214684-Q5KFW1"/>
<keyword evidence="4" id="KW-1185">Reference proteome</keyword>
<protein>
    <recommendedName>
        <fullName evidence="2">C2H2-type domain-containing protein</fullName>
    </recommendedName>
</protein>
<accession>Q5KFW1</accession>
<organism evidence="3 4">
    <name type="scientific">Cryptococcus deneoformans (strain JEC21 / ATCC MYA-565)</name>
    <name type="common">Cryptococcus neoformans var. neoformans serotype D</name>
    <dbReference type="NCBI Taxonomy" id="214684"/>
    <lineage>
        <taxon>Eukaryota</taxon>
        <taxon>Fungi</taxon>
        <taxon>Dikarya</taxon>
        <taxon>Basidiomycota</taxon>
        <taxon>Agaricomycotina</taxon>
        <taxon>Tremellomycetes</taxon>
        <taxon>Tremellales</taxon>
        <taxon>Cryptococcaceae</taxon>
        <taxon>Cryptococcus</taxon>
        <taxon>Cryptococcus neoformans species complex</taxon>
    </lineage>
</organism>
<feature type="compositionally biased region" description="Low complexity" evidence="1">
    <location>
        <begin position="369"/>
        <end position="384"/>
    </location>
</feature>
<dbReference type="KEGG" id="cne:CNF00370"/>
<feature type="compositionally biased region" description="Polar residues" evidence="1">
    <location>
        <begin position="125"/>
        <end position="149"/>
    </location>
</feature>
<feature type="compositionally biased region" description="Polar residues" evidence="1">
    <location>
        <begin position="186"/>
        <end position="238"/>
    </location>
</feature>
<evidence type="ECO:0000259" key="2">
    <source>
        <dbReference type="PROSITE" id="PS00028"/>
    </source>
</evidence>
<evidence type="ECO:0000313" key="3">
    <source>
        <dbReference type="EMBL" id="AAW44172.1"/>
    </source>
</evidence>
<feature type="compositionally biased region" description="Polar residues" evidence="1">
    <location>
        <begin position="505"/>
        <end position="516"/>
    </location>
</feature>
<dbReference type="InParanoid" id="Q5KFW1"/>
<dbReference type="RefSeq" id="XP_571479.1">
    <property type="nucleotide sequence ID" value="XM_571479.1"/>
</dbReference>
<dbReference type="VEuPathDB" id="FungiDB:CNF00370"/>
<evidence type="ECO:0000313" key="4">
    <source>
        <dbReference type="Proteomes" id="UP000002149"/>
    </source>
</evidence>
<name>Q5KFW1_CRYD1</name>
<dbReference type="PANTHER" id="PTHR36167">
    <property type="entry name" value="C2H2 FINGER DOMAIN TRANSCRIPTION FACTOR (EUROFUNG)-RELATED"/>
    <property type="match status" value="1"/>
</dbReference>
<dbReference type="AlphaFoldDB" id="Q5KFW1"/>
<dbReference type="InterPro" id="IPR039327">
    <property type="entry name" value="CON7-like"/>
</dbReference>
<dbReference type="EMBL" id="AE017346">
    <property type="protein sequence ID" value="AAW44172.1"/>
    <property type="molecule type" value="Genomic_DNA"/>
</dbReference>
<dbReference type="OrthoDB" id="1939603at2759"/>
<dbReference type="OMA" id="SHITHFN"/>
<feature type="domain" description="C2H2-type" evidence="2">
    <location>
        <begin position="416"/>
        <end position="440"/>
    </location>
</feature>
<dbReference type="PROSITE" id="PS00028">
    <property type="entry name" value="ZINC_FINGER_C2H2_1"/>
    <property type="match status" value="1"/>
</dbReference>